<feature type="compositionally biased region" description="Polar residues" evidence="10">
    <location>
        <begin position="405"/>
        <end position="428"/>
    </location>
</feature>
<comment type="subunit">
    <text evidence="9">Component of the Mediator complex.</text>
</comment>
<evidence type="ECO:0000313" key="12">
    <source>
        <dbReference type="EMBL" id="GJE97389.1"/>
    </source>
</evidence>
<dbReference type="OrthoDB" id="205099at2759"/>
<comment type="subcellular location">
    <subcellularLocation>
        <location evidence="1 9">Nucleus</location>
    </subcellularLocation>
</comment>
<feature type="compositionally biased region" description="Pro residues" evidence="10">
    <location>
        <begin position="389"/>
        <end position="398"/>
    </location>
</feature>
<protein>
    <recommendedName>
        <fullName evidence="3 9">Mediator of RNA polymerase II transcription subunit 14</fullName>
    </recommendedName>
    <alternativeName>
        <fullName evidence="8 9">Mediator complex subunit 14</fullName>
    </alternativeName>
</protein>
<keyword evidence="7 9" id="KW-0539">Nucleus</keyword>
<organism evidence="12 13">
    <name type="scientific">Phanerochaete sordida</name>
    <dbReference type="NCBI Taxonomy" id="48140"/>
    <lineage>
        <taxon>Eukaryota</taxon>
        <taxon>Fungi</taxon>
        <taxon>Dikarya</taxon>
        <taxon>Basidiomycota</taxon>
        <taxon>Agaricomycotina</taxon>
        <taxon>Agaricomycetes</taxon>
        <taxon>Polyporales</taxon>
        <taxon>Phanerochaetaceae</taxon>
        <taxon>Phanerochaete</taxon>
    </lineage>
</organism>
<dbReference type="GO" id="GO:0016592">
    <property type="term" value="C:mediator complex"/>
    <property type="evidence" value="ECO:0007669"/>
    <property type="project" value="UniProtKB-UniRule"/>
</dbReference>
<accession>A0A9P3LK63</accession>
<proteinExistence type="inferred from homology"/>
<comment type="similarity">
    <text evidence="2 9">Belongs to the Mediator complex subunit 14 family.</text>
</comment>
<dbReference type="Pfam" id="PF08638">
    <property type="entry name" value="Med14"/>
    <property type="match status" value="1"/>
</dbReference>
<feature type="region of interest" description="Disordered" evidence="10">
    <location>
        <begin position="385"/>
        <end position="445"/>
    </location>
</feature>
<evidence type="ECO:0000256" key="5">
    <source>
        <dbReference type="ARBA" id="ARBA00023159"/>
    </source>
</evidence>
<dbReference type="AlphaFoldDB" id="A0A9P3LK63"/>
<evidence type="ECO:0000256" key="8">
    <source>
        <dbReference type="ARBA" id="ARBA00032007"/>
    </source>
</evidence>
<sequence>MDVSLPNGTHAAQALPLGLSDLPSIEQLEHELPDVEDDQVPLSDLVSRVAQAVYAELTELAETMPHMSDIQRKRTLAEWVVKTKKQVVKLYAVVKWSRDAGVVQKAMNITGFLMNQNRQFEDVINSLRLSKESLDSARLRNHDLLTSLDVLTTGSYRCLPSSIKKLVIPPTPLDTEQVNRTLADVEDAMRYRLRMRELIPREMTQYRIVDGRVNFVAPKLFQVSLCLLGAKQEDGWFFVDVEFLFTVGGDVTGMQDFPRRPSGVLKRHITEEADARLGFYLPQPELPPEAIVPERPQLPDGVVDAPLVRLFNFLQMMSLSYQLEIMWYQAERMRSLGWGEYLKVEMSADRKTLTLTYWLRKPPQQPQRGNVPKIPLFGGTLTISIIPTQPAPPIPNQPPSASARPSHSQPLPSQGTPISLRPPQNQRDQASQQQQQSALVADRRYRRSPKDRVLVELQERAKLNVAPKDQARRIGKPSDETEGMVMHVAWAPQPGALGVNIKPEDMPIAPEELVINPDDLDVEALLRRVIWVHSKNILRHFAMQLSWTQVFESADEVVLDVDDSVSNAALRVKLCPDETVVITLDPRTGRLNITGAGDLAAAGHGPRFSAVTSALNHNPTLLVEAVMALRYSTIAELVEQKANYLGLQTFRQRPFRPDELKKLGQQRGMIYIQLSSFPTHYLVVVITDQDFRYALISAHIVAGAAYPEMFMGDIGWLDVSRIHGDDVALAQAAAAAQVAEAVTNELGPPRVPARFRLETQVMRELYAYCCARVAYTKVEQQLKSRGIPYTHVNPSFGPGVASALTHLHSTLARAIPALCVQSSDILSGAPAAEAAMPNIRVIPLNWWADQKVQVVTCVKLKYVQQPVGKRAGSGAVIRPSKRIIYDTREAVVTFLSEDVDKCVDEFLEEWARVSKMVVIAREVAQMSTTKKWKDVRLLSFDLQTVEFAYAGDYTVSITCTDQLAPTGGSYDLRFARANDAAAMDTDSDDIETTLAQYNPHADVEDFMIALLRAGPLAVSLPKVVAVLRDTLPIVAELEYIRVSAQKAGDNVDAFAKTAGWFRVLYGDFRHALDFRLMAGARVSILDASNTLFPLGDRAAPHRSPTIDSELLLRPIPDFRALVADACRAVAGSVGRTSVAPVDVGVVCEGAALRTVARALHERVLRRLKDDGVRVKTEAA</sequence>
<keyword evidence="4 9" id="KW-0805">Transcription regulation</keyword>
<gene>
    <name evidence="12" type="ORF">PsYK624_136060</name>
</gene>
<dbReference type="Proteomes" id="UP000703269">
    <property type="component" value="Unassembled WGS sequence"/>
</dbReference>
<name>A0A9P3LK63_9APHY</name>
<evidence type="ECO:0000259" key="11">
    <source>
        <dbReference type="Pfam" id="PF08638"/>
    </source>
</evidence>
<evidence type="ECO:0000313" key="13">
    <source>
        <dbReference type="Proteomes" id="UP000703269"/>
    </source>
</evidence>
<comment type="function">
    <text evidence="9">Component of the Mediator complex, a coactivator involved in the regulated transcription of nearly all RNA polymerase II-dependent genes. Mediator functions as a bridge to convey information from gene-specific regulatory proteins to the basal RNA polymerase II transcription machinery. Mediator is recruited to promoters by direct interactions with regulatory proteins and serves as a scaffold for the assembly of a functional preinitiation complex with RNA polymerase II and the general transcription factors.</text>
</comment>
<evidence type="ECO:0000256" key="7">
    <source>
        <dbReference type="ARBA" id="ARBA00023242"/>
    </source>
</evidence>
<dbReference type="GO" id="GO:0003712">
    <property type="term" value="F:transcription coregulator activity"/>
    <property type="evidence" value="ECO:0007669"/>
    <property type="project" value="UniProtKB-UniRule"/>
</dbReference>
<dbReference type="InterPro" id="IPR013947">
    <property type="entry name" value="Mediator_Med14"/>
</dbReference>
<dbReference type="EMBL" id="BPQB01000071">
    <property type="protein sequence ID" value="GJE97389.1"/>
    <property type="molecule type" value="Genomic_DNA"/>
</dbReference>
<feature type="domain" description="Mediator complex subunit MED14 N-terminal" evidence="11">
    <location>
        <begin position="39"/>
        <end position="227"/>
    </location>
</feature>
<dbReference type="GO" id="GO:0006357">
    <property type="term" value="P:regulation of transcription by RNA polymerase II"/>
    <property type="evidence" value="ECO:0007669"/>
    <property type="project" value="InterPro"/>
</dbReference>
<dbReference type="PANTHER" id="PTHR12809:SF2">
    <property type="entry name" value="MEDIATOR OF RNA POLYMERASE II TRANSCRIPTION SUBUNIT 14"/>
    <property type="match status" value="1"/>
</dbReference>
<evidence type="ECO:0000256" key="2">
    <source>
        <dbReference type="ARBA" id="ARBA00007813"/>
    </source>
</evidence>
<keyword evidence="5 9" id="KW-0010">Activator</keyword>
<keyword evidence="13" id="KW-1185">Reference proteome</keyword>
<keyword evidence="6 9" id="KW-0804">Transcription</keyword>
<comment type="caution">
    <text evidence="12">The sequence shown here is derived from an EMBL/GenBank/DDBJ whole genome shotgun (WGS) entry which is preliminary data.</text>
</comment>
<dbReference type="GO" id="GO:0070847">
    <property type="term" value="C:core mediator complex"/>
    <property type="evidence" value="ECO:0007669"/>
    <property type="project" value="TreeGrafter"/>
</dbReference>
<evidence type="ECO:0000256" key="6">
    <source>
        <dbReference type="ARBA" id="ARBA00023163"/>
    </source>
</evidence>
<feature type="compositionally biased region" description="Low complexity" evidence="10">
    <location>
        <begin position="429"/>
        <end position="438"/>
    </location>
</feature>
<evidence type="ECO:0000256" key="1">
    <source>
        <dbReference type="ARBA" id="ARBA00004123"/>
    </source>
</evidence>
<evidence type="ECO:0000256" key="10">
    <source>
        <dbReference type="SAM" id="MobiDB-lite"/>
    </source>
</evidence>
<evidence type="ECO:0000256" key="4">
    <source>
        <dbReference type="ARBA" id="ARBA00023015"/>
    </source>
</evidence>
<dbReference type="PANTHER" id="PTHR12809">
    <property type="entry name" value="MEDIATOR COMPLEX SUBUNIT"/>
    <property type="match status" value="1"/>
</dbReference>
<evidence type="ECO:0000256" key="3">
    <source>
        <dbReference type="ARBA" id="ARBA00019619"/>
    </source>
</evidence>
<dbReference type="InterPro" id="IPR055122">
    <property type="entry name" value="Med14_N"/>
</dbReference>
<reference evidence="12 13" key="1">
    <citation type="submission" date="2021-08" db="EMBL/GenBank/DDBJ databases">
        <title>Draft Genome Sequence of Phanerochaete sordida strain YK-624.</title>
        <authorList>
            <person name="Mori T."/>
            <person name="Dohra H."/>
            <person name="Suzuki T."/>
            <person name="Kawagishi H."/>
            <person name="Hirai H."/>
        </authorList>
    </citation>
    <scope>NUCLEOTIDE SEQUENCE [LARGE SCALE GENOMIC DNA]</scope>
    <source>
        <strain evidence="12 13">YK-624</strain>
    </source>
</reference>
<evidence type="ECO:0000256" key="9">
    <source>
        <dbReference type="RuleBase" id="RU365082"/>
    </source>
</evidence>